<evidence type="ECO:0000313" key="2">
    <source>
        <dbReference type="EMBL" id="KTA96622.1"/>
    </source>
</evidence>
<dbReference type="AlphaFoldDB" id="A0A0W0CWR9"/>
<keyword evidence="1" id="KW-0472">Membrane</keyword>
<comment type="caution">
    <text evidence="2">The sequence shown here is derived from an EMBL/GenBank/DDBJ whole genome shotgun (WGS) entry which is preliminary data.</text>
</comment>
<name>A0A0W0CWR9_CANGB</name>
<dbReference type="VEuPathDB" id="FungiDB:GWK60_H05247"/>
<dbReference type="VEuPathDB" id="FungiDB:GVI51_H05181"/>
<evidence type="ECO:0000256" key="1">
    <source>
        <dbReference type="SAM" id="Phobius"/>
    </source>
</evidence>
<dbReference type="GO" id="GO:0005741">
    <property type="term" value="C:mitochondrial outer membrane"/>
    <property type="evidence" value="ECO:0007669"/>
    <property type="project" value="EnsemblFungi"/>
</dbReference>
<reference evidence="2 3" key="1">
    <citation type="submission" date="2015-10" db="EMBL/GenBank/DDBJ databases">
        <title>Draft genomes sequences of Candida glabrata isolates 1A, 1B, 2A, 2B, 3A and 3B.</title>
        <authorList>
            <person name="Haavelsrud O.E."/>
            <person name="Gaustad P."/>
        </authorList>
    </citation>
    <scope>NUCLEOTIDE SEQUENCE [LARGE SCALE GENOMIC DNA]</scope>
    <source>
        <strain evidence="2">910700640</strain>
    </source>
</reference>
<gene>
    <name evidence="2" type="ORF">AO440_002122</name>
</gene>
<dbReference type="Proteomes" id="UP000054886">
    <property type="component" value="Unassembled WGS sequence"/>
</dbReference>
<sequence length="59" mass="6677">MLLVPILQTNKDLFKTIIDQLFYGFRRSNSFKAGVGLIVGLINTLLAWLIKGIIVMQIQ</sequence>
<keyword evidence="1" id="KW-0812">Transmembrane</keyword>
<evidence type="ECO:0000313" key="3">
    <source>
        <dbReference type="Proteomes" id="UP000054886"/>
    </source>
</evidence>
<protein>
    <submittedName>
        <fullName evidence="2">Uncharacterized protein</fullName>
    </submittedName>
</protein>
<proteinExistence type="predicted"/>
<organism evidence="2 3">
    <name type="scientific">Candida glabrata</name>
    <name type="common">Yeast</name>
    <name type="synonym">Torulopsis glabrata</name>
    <dbReference type="NCBI Taxonomy" id="5478"/>
    <lineage>
        <taxon>Eukaryota</taxon>
        <taxon>Fungi</taxon>
        <taxon>Dikarya</taxon>
        <taxon>Ascomycota</taxon>
        <taxon>Saccharomycotina</taxon>
        <taxon>Saccharomycetes</taxon>
        <taxon>Saccharomycetales</taxon>
        <taxon>Saccharomycetaceae</taxon>
        <taxon>Nakaseomyces</taxon>
    </lineage>
</organism>
<feature type="transmembrane region" description="Helical" evidence="1">
    <location>
        <begin position="31"/>
        <end position="50"/>
    </location>
</feature>
<keyword evidence="1" id="KW-1133">Transmembrane helix</keyword>
<dbReference type="VEuPathDB" id="FungiDB:B1J91_H05335g"/>
<dbReference type="EMBL" id="LLZZ01000171">
    <property type="protein sequence ID" value="KTA96622.1"/>
    <property type="molecule type" value="Genomic_DNA"/>
</dbReference>
<accession>A0A0W0CWR9</accession>
<dbReference type="VEuPathDB" id="FungiDB:CAGL0H05335g"/>